<organism evidence="1 2">
    <name type="scientific">Legionella cardiaca</name>
    <dbReference type="NCBI Taxonomy" id="1071983"/>
    <lineage>
        <taxon>Bacteria</taxon>
        <taxon>Pseudomonadati</taxon>
        <taxon>Pseudomonadota</taxon>
        <taxon>Gammaproteobacteria</taxon>
        <taxon>Legionellales</taxon>
        <taxon>Legionellaceae</taxon>
        <taxon>Legionella</taxon>
    </lineage>
</organism>
<evidence type="ECO:0000313" key="2">
    <source>
        <dbReference type="Proteomes" id="UP001222087"/>
    </source>
</evidence>
<accession>A0ABY8AU12</accession>
<gene>
    <name evidence="1" type="ORF">PXX05_00350</name>
</gene>
<keyword evidence="2" id="KW-1185">Reference proteome</keyword>
<evidence type="ECO:0008006" key="3">
    <source>
        <dbReference type="Google" id="ProtNLM"/>
    </source>
</evidence>
<reference evidence="1 2" key="1">
    <citation type="submission" date="2023-02" db="EMBL/GenBank/DDBJ databases">
        <title>Genome Sequence of L. cardiaca H63T.</title>
        <authorList>
            <person name="Lopez A.E."/>
            <person name="Cianciotto N.P."/>
        </authorList>
    </citation>
    <scope>NUCLEOTIDE SEQUENCE [LARGE SCALE GENOMIC DNA]</scope>
    <source>
        <strain evidence="1 2">H63</strain>
    </source>
</reference>
<dbReference type="Gene3D" id="1.25.40.10">
    <property type="entry name" value="Tetratricopeptide repeat domain"/>
    <property type="match status" value="1"/>
</dbReference>
<proteinExistence type="predicted"/>
<dbReference type="SUPFAM" id="SSF81901">
    <property type="entry name" value="HCP-like"/>
    <property type="match status" value="1"/>
</dbReference>
<dbReference type="RefSeq" id="WP_275089074.1">
    <property type="nucleotide sequence ID" value="NZ_CP119078.1"/>
</dbReference>
<dbReference type="EMBL" id="CP119078">
    <property type="protein sequence ID" value="WED43261.1"/>
    <property type="molecule type" value="Genomic_DNA"/>
</dbReference>
<name>A0ABY8AU12_9GAMM</name>
<dbReference type="InterPro" id="IPR011990">
    <property type="entry name" value="TPR-like_helical_dom_sf"/>
</dbReference>
<protein>
    <recommendedName>
        <fullName evidence="3">Dot/Icm secretion system substrate</fullName>
    </recommendedName>
</protein>
<sequence length="167" mass="18829">MTNKRSEFDNLAQARKQTPNDYQIKTETINLYKQLKVLALEGKAMAAYKLAKIYPQNSNHFVKWMRIAAEQGLTNAMLDMAKALAEKGSVGQLQQAANYLVRILRSDDSYIKTQAKEFLSENRLLSAEVSRQMTNKSTGVASSGFFARNTQAIEPNDFLLNDALQMK</sequence>
<evidence type="ECO:0000313" key="1">
    <source>
        <dbReference type="EMBL" id="WED43261.1"/>
    </source>
</evidence>
<dbReference type="Proteomes" id="UP001222087">
    <property type="component" value="Chromosome"/>
</dbReference>